<comment type="caution">
    <text evidence="3">The sequence shown here is derived from an EMBL/GenBank/DDBJ whole genome shotgun (WGS) entry which is preliminary data.</text>
</comment>
<dbReference type="AlphaFoldDB" id="A0A318JVT4"/>
<reference evidence="3 4" key="1">
    <citation type="submission" date="2018-05" db="EMBL/GenBank/DDBJ databases">
        <title>Genomic Encyclopedia of Type Strains, Phase IV (KMG-IV): sequencing the most valuable type-strain genomes for metagenomic binning, comparative biology and taxonomic classification.</title>
        <authorList>
            <person name="Goeker M."/>
        </authorList>
    </citation>
    <scope>NUCLEOTIDE SEQUENCE [LARGE SCALE GENOMIC DNA]</scope>
    <source>
        <strain evidence="3 4">DSM 44704</strain>
    </source>
</reference>
<dbReference type="PANTHER" id="PTHR19372">
    <property type="entry name" value="SULFITE REDUCTASE"/>
    <property type="match status" value="1"/>
</dbReference>
<dbReference type="GO" id="GO:0008482">
    <property type="term" value="F:sulfite oxidase activity"/>
    <property type="evidence" value="ECO:0007669"/>
    <property type="project" value="TreeGrafter"/>
</dbReference>
<keyword evidence="4" id="KW-1185">Reference proteome</keyword>
<gene>
    <name evidence="3" type="ORF">DFR70_110169</name>
</gene>
<dbReference type="InterPro" id="IPR014756">
    <property type="entry name" value="Ig_E-set"/>
</dbReference>
<dbReference type="Gene3D" id="3.90.420.10">
    <property type="entry name" value="Oxidoreductase, molybdopterin-binding domain"/>
    <property type="match status" value="1"/>
</dbReference>
<dbReference type="InterPro" id="IPR036374">
    <property type="entry name" value="OxRdtase_Mopterin-bd_sf"/>
</dbReference>
<dbReference type="GO" id="GO:0006790">
    <property type="term" value="P:sulfur compound metabolic process"/>
    <property type="evidence" value="ECO:0007669"/>
    <property type="project" value="TreeGrafter"/>
</dbReference>
<evidence type="ECO:0000313" key="3">
    <source>
        <dbReference type="EMBL" id="PXX60329.1"/>
    </source>
</evidence>
<feature type="domain" description="Oxidoreductase molybdopterin-binding" evidence="2">
    <location>
        <begin position="218"/>
        <end position="368"/>
    </location>
</feature>
<feature type="region of interest" description="Disordered" evidence="1">
    <location>
        <begin position="492"/>
        <end position="520"/>
    </location>
</feature>
<accession>A0A318JVT4</accession>
<evidence type="ECO:0000256" key="1">
    <source>
        <dbReference type="SAM" id="MobiDB-lite"/>
    </source>
</evidence>
<proteinExistence type="predicted"/>
<dbReference type="InterPro" id="IPR000572">
    <property type="entry name" value="OxRdtase_Mopterin-bd_dom"/>
</dbReference>
<dbReference type="Pfam" id="PF00174">
    <property type="entry name" value="Oxidored_molyb"/>
    <property type="match status" value="1"/>
</dbReference>
<name>A0A318JVT4_9NOCA</name>
<protein>
    <submittedName>
        <fullName evidence="3">DMSO/TMAO reductase YedYZ molybdopterin-dependent catalytic subunit</fullName>
    </submittedName>
</protein>
<dbReference type="Proteomes" id="UP000247569">
    <property type="component" value="Unassembled WGS sequence"/>
</dbReference>
<organism evidence="3 4">
    <name type="scientific">Nocardia tenerifensis</name>
    <dbReference type="NCBI Taxonomy" id="228006"/>
    <lineage>
        <taxon>Bacteria</taxon>
        <taxon>Bacillati</taxon>
        <taxon>Actinomycetota</taxon>
        <taxon>Actinomycetes</taxon>
        <taxon>Mycobacteriales</taxon>
        <taxon>Nocardiaceae</taxon>
        <taxon>Nocardia</taxon>
    </lineage>
</organism>
<dbReference type="SUPFAM" id="SSF56524">
    <property type="entry name" value="Oxidoreductase molybdopterin-binding domain"/>
    <property type="match status" value="1"/>
</dbReference>
<dbReference type="PANTHER" id="PTHR19372:SF7">
    <property type="entry name" value="SULFITE OXIDASE, MITOCHONDRIAL"/>
    <property type="match status" value="1"/>
</dbReference>
<dbReference type="SUPFAM" id="SSF81296">
    <property type="entry name" value="E set domains"/>
    <property type="match status" value="1"/>
</dbReference>
<evidence type="ECO:0000259" key="2">
    <source>
        <dbReference type="Pfam" id="PF00174"/>
    </source>
</evidence>
<dbReference type="Gene3D" id="2.60.40.650">
    <property type="match status" value="1"/>
</dbReference>
<sequence length="520" mass="54192">MEAGVRAVLTNGDRGRGVGAAAVGAAALGVGEAIAATRGGSLIDTLGRAVIDVVPVPIVETTVAMSGKHDKIVTRLGIGAGAVAATVGLAALPDRVRTAVTAASGVGAAALATRLPSRSTTTVAGAVAAAGVLATGLRRRPHGLLGTLAWAATGAGMFAAAHTLQHDLDRKHDNDIRRIGPMGALGVVPRDGLEDEPGLSPLVTAARRMYVADVTLRPPRIDPAHWRLSVTGKVAHPLRLSLAELAEDAVEFDAVMVCVHNQPGEGRAANGRWYGVPLADLLKHAIPESDATRLVTRAVDGYTISLPVEPLRSGEWPGYVVIGMNGEPLTPAHGFPARVFVPGLYGQYTGAKWLGQLELTDDTHVDYWWRRGWPAGPLWVTPQARIDVIVPGRGDAGERGGAEAAASSRDDVALSRGGGVAVPGRGGARTFTVAGVAWAPPHGVAGVEVRVDEGDWRPVDLSTELAPAAWRRWRLAVELAPGEHQVQARAISRSGEVQEGRHRPSFPTGPSGFHTRTVHA</sequence>
<dbReference type="EMBL" id="QJKF01000010">
    <property type="protein sequence ID" value="PXX60329.1"/>
    <property type="molecule type" value="Genomic_DNA"/>
</dbReference>
<dbReference type="GO" id="GO:0043546">
    <property type="term" value="F:molybdopterin cofactor binding"/>
    <property type="evidence" value="ECO:0007669"/>
    <property type="project" value="TreeGrafter"/>
</dbReference>
<evidence type="ECO:0000313" key="4">
    <source>
        <dbReference type="Proteomes" id="UP000247569"/>
    </source>
</evidence>
<dbReference type="GO" id="GO:0020037">
    <property type="term" value="F:heme binding"/>
    <property type="evidence" value="ECO:0007669"/>
    <property type="project" value="TreeGrafter"/>
</dbReference>